<keyword evidence="4" id="KW-1185">Reference proteome</keyword>
<dbReference type="InterPro" id="IPR000408">
    <property type="entry name" value="Reg_chr_condens"/>
</dbReference>
<dbReference type="PROSITE" id="PS50012">
    <property type="entry name" value="RCC1_3"/>
    <property type="match status" value="3"/>
</dbReference>
<dbReference type="Pfam" id="PF13540">
    <property type="entry name" value="RCC1_2"/>
    <property type="match status" value="1"/>
</dbReference>
<feature type="repeat" description="RCC1" evidence="2">
    <location>
        <begin position="618"/>
        <end position="696"/>
    </location>
</feature>
<dbReference type="GeneID" id="25250484"/>
<dbReference type="VEuPathDB" id="ToxoDB:ETH_00006395"/>
<dbReference type="RefSeq" id="XP_013228178.1">
    <property type="nucleotide sequence ID" value="XM_013372724.1"/>
</dbReference>
<name>U6KH71_EIMTE</name>
<reference evidence="3" key="1">
    <citation type="submission" date="2013-10" db="EMBL/GenBank/DDBJ databases">
        <title>Genomic analysis of the causative agents of coccidiosis in chickens.</title>
        <authorList>
            <person name="Reid A.J."/>
            <person name="Blake D."/>
            <person name="Billington K."/>
            <person name="Browne H."/>
            <person name="Dunn M."/>
            <person name="Hung S."/>
            <person name="Kawahara F."/>
            <person name="Miranda-Saavedra D."/>
            <person name="Mourier T."/>
            <person name="Nagra H."/>
            <person name="Otto T.D."/>
            <person name="Rawlings N."/>
            <person name="Sanchez A."/>
            <person name="Sanders M."/>
            <person name="Subramaniam C."/>
            <person name="Tay Y."/>
            <person name="Dear P."/>
            <person name="Doerig C."/>
            <person name="Gruber A."/>
            <person name="Parkinson J."/>
            <person name="Shirley M."/>
            <person name="Wan K.L."/>
            <person name="Berriman M."/>
            <person name="Tomley F."/>
            <person name="Pain A."/>
        </authorList>
    </citation>
    <scope>NUCLEOTIDE SEQUENCE [LARGE SCALE GENOMIC DNA]</scope>
    <source>
        <strain evidence="3">Houghton</strain>
    </source>
</reference>
<proteinExistence type="predicted"/>
<dbReference type="SUPFAM" id="SSF52540">
    <property type="entry name" value="P-loop containing nucleoside triphosphate hydrolases"/>
    <property type="match status" value="1"/>
</dbReference>
<evidence type="ECO:0000256" key="1">
    <source>
        <dbReference type="ARBA" id="ARBA00022737"/>
    </source>
</evidence>
<dbReference type="PROSITE" id="PS00626">
    <property type="entry name" value="RCC1_2"/>
    <property type="match status" value="1"/>
</dbReference>
<dbReference type="PANTHER" id="PTHR22870:SF408">
    <property type="entry name" value="OS09G0560450 PROTEIN"/>
    <property type="match status" value="1"/>
</dbReference>
<dbReference type="Pfam" id="PF00612">
    <property type="entry name" value="IQ"/>
    <property type="match status" value="2"/>
</dbReference>
<dbReference type="OrthoDB" id="16281at2759"/>
<dbReference type="VEuPathDB" id="ToxoDB:ETH2_1470300"/>
<evidence type="ECO:0000313" key="4">
    <source>
        <dbReference type="Proteomes" id="UP000030747"/>
    </source>
</evidence>
<dbReference type="InterPro" id="IPR027417">
    <property type="entry name" value="P-loop_NTPase"/>
</dbReference>
<dbReference type="InterPro" id="IPR000048">
    <property type="entry name" value="IQ_motif_EF-hand-BS"/>
</dbReference>
<evidence type="ECO:0000256" key="2">
    <source>
        <dbReference type="PROSITE-ProRule" id="PRU00235"/>
    </source>
</evidence>
<dbReference type="Gene3D" id="1.20.5.190">
    <property type="match status" value="2"/>
</dbReference>
<dbReference type="EMBL" id="HG673756">
    <property type="protein sequence ID" value="CDJ37340.1"/>
    <property type="molecule type" value="Genomic_DNA"/>
</dbReference>
<dbReference type="AlphaFoldDB" id="U6KH71"/>
<dbReference type="PROSITE" id="PS50096">
    <property type="entry name" value="IQ"/>
    <property type="match status" value="2"/>
</dbReference>
<protein>
    <recommendedName>
        <fullName evidence="5">IQ calmodulin-binding motif domain-containing protein</fullName>
    </recommendedName>
</protein>
<sequence length="1147" mass="129471">MEGSGEEPSFKLNPYVKRWRQNILSHQGAHARGDRSVGTELIGALCHEPQLPSRVTALVASEAKFRRGRTGFMQGFDSSHVWKQLNNLQILTYCTTRYLGMTVRLLYEQFLELYSILCIPSSYGQQTTKMLLQHPNPRAASAFLLQVLRFPNTGYQLGRTMVFFRKAAFLVLEKTRIEYLERLVPAVIRVQRMWRTVRERAFVADMHWLCVRVQSHFRRILLLRELKKLKPLKDLFFGAVVVSGIAYAFRRVGLSDEAIQSIETKYRNREVYCLRWSAAVCVQSWWRSIMAQKLAAKLRHALLLDHSSLLVQNAWRSFKAQAIILEKISEEIIPNRAATLIQRHVRGWRERRKFQELRGLTMAFLSIQRKGAKLYSMRVMLNYRPIIRHTTVMRDMIAAQMNTSVVRIQSFFRMVIIRQQYMRLRNAAVLCQAGALTRLRRGDYLLAKRMVVKIQRWWRSVLLLRGLEVEVALPMPIRLPKKADSVVARRELVAFELLRPHLLRVQGVFRVERMRQEYQYAYPIGLHTNCDCRAIYPRTWAQPLQDLLVRTAGTTSFQQDSYIAEATQMAPVMFLDLAIGGHHSVVLLAVRQPASGNFATRVRAAIKGGSWQDFNLVPSVYAWGWGDRGQLGEKQSPREQGMTCVGPLKFVDRVFRDTMDLQTGHLIQQLVQEVDYTHTVCSVAAGLDHSLALTNEGMAFAWGDNTDGQCGLGHRLMWVRQPTLIPTIRNNAIRLKSIVAGPRQSGAVCSDGKALMWGAAHFVRLPTLTPDSHSYTPREVPIDSSQEALQICCSSGFNVLRTAGAAGVFAWGSNDSGQLGQGIEDKKSRDMPTFVALPATPTNPHVVSKVAVGKRFVVVCLQQKSPFLYTWGALPVEASNATSKSPGGAEGKKPSAEAEQRAMMNPFLKFSGFKAPQPQQAKPAAPPPKTEKLKAICRPTRVAHPLWKGDAVVDIGVTGVEVLSFFFKKQIAQPKEPELPKEAAISCELERLKGEFTLEPGVYSLRHLKPLRMVIRSLHTTGNAVSLACSWATAVRPTRQLLENIISSGEAALSKKYRTATGAPIELPKKVIERDQNKYREILESTNRLLTSSLLSRENQSRQSAKPLAETLVPDSRLLQRMRAIYSIRNARSNSASYDSEHEDSVS</sequence>
<reference evidence="3" key="2">
    <citation type="submission" date="2013-10" db="EMBL/GenBank/DDBJ databases">
        <authorList>
            <person name="Aslett M."/>
        </authorList>
    </citation>
    <scope>NUCLEOTIDE SEQUENCE [LARGE SCALE GENOMIC DNA]</scope>
    <source>
        <strain evidence="3">Houghton</strain>
    </source>
</reference>
<accession>U6KH71</accession>
<dbReference type="InterPro" id="IPR009091">
    <property type="entry name" value="RCC1/BLIP-II"/>
</dbReference>
<evidence type="ECO:0008006" key="5">
    <source>
        <dbReference type="Google" id="ProtNLM"/>
    </source>
</evidence>
<dbReference type="Gene3D" id="2.130.10.30">
    <property type="entry name" value="Regulator of chromosome condensation 1/beta-lactamase-inhibitor protein II"/>
    <property type="match status" value="1"/>
</dbReference>
<organism evidence="3 4">
    <name type="scientific">Eimeria tenella</name>
    <name type="common">Coccidian parasite</name>
    <dbReference type="NCBI Taxonomy" id="5802"/>
    <lineage>
        <taxon>Eukaryota</taxon>
        <taxon>Sar</taxon>
        <taxon>Alveolata</taxon>
        <taxon>Apicomplexa</taxon>
        <taxon>Conoidasida</taxon>
        <taxon>Coccidia</taxon>
        <taxon>Eucoccidiorida</taxon>
        <taxon>Eimeriorina</taxon>
        <taxon>Eimeriidae</taxon>
        <taxon>Eimeria</taxon>
    </lineage>
</organism>
<dbReference type="Pfam" id="PF00415">
    <property type="entry name" value="RCC1"/>
    <property type="match status" value="1"/>
</dbReference>
<feature type="repeat" description="RCC1" evidence="2">
    <location>
        <begin position="806"/>
        <end position="863"/>
    </location>
</feature>
<keyword evidence="1" id="KW-0677">Repeat</keyword>
<feature type="repeat" description="RCC1" evidence="2">
    <location>
        <begin position="697"/>
        <end position="751"/>
    </location>
</feature>
<gene>
    <name evidence="3" type="ORF">ETH_00006395</name>
</gene>
<evidence type="ECO:0000313" key="3">
    <source>
        <dbReference type="EMBL" id="CDJ37340.1"/>
    </source>
</evidence>
<dbReference type="SUPFAM" id="SSF50985">
    <property type="entry name" value="RCC1/BLIP-II"/>
    <property type="match status" value="1"/>
</dbReference>
<dbReference type="InterPro" id="IPR051210">
    <property type="entry name" value="Ub_ligase/GEF_domain"/>
</dbReference>
<dbReference type="Proteomes" id="UP000030747">
    <property type="component" value="Unassembled WGS sequence"/>
</dbReference>
<dbReference type="Gene3D" id="1.20.5.4820">
    <property type="match status" value="1"/>
</dbReference>
<dbReference type="PANTHER" id="PTHR22870">
    <property type="entry name" value="REGULATOR OF CHROMOSOME CONDENSATION"/>
    <property type="match status" value="1"/>
</dbReference>
<dbReference type="SMART" id="SM00015">
    <property type="entry name" value="IQ"/>
    <property type="match status" value="4"/>
</dbReference>